<name>A0ABU5CIL8_9BACI</name>
<comment type="pathway">
    <text evidence="1">Carbohydrate metabolism; tricarboxylic acid cycle.</text>
</comment>
<keyword evidence="4 6" id="KW-0808">Transferase</keyword>
<dbReference type="PANTHER" id="PTHR11739:SF4">
    <property type="entry name" value="CITRATE SYNTHASE, PEROXISOMAL"/>
    <property type="match status" value="1"/>
</dbReference>
<dbReference type="InterPro" id="IPR002020">
    <property type="entry name" value="Citrate_synthase"/>
</dbReference>
<organism evidence="7 8">
    <name type="scientific">Tigheibacillus jepli</name>
    <dbReference type="NCBI Taxonomy" id="3035914"/>
    <lineage>
        <taxon>Bacteria</taxon>
        <taxon>Bacillati</taxon>
        <taxon>Bacillota</taxon>
        <taxon>Bacilli</taxon>
        <taxon>Bacillales</taxon>
        <taxon>Bacillaceae</taxon>
        <taxon>Tigheibacillus</taxon>
    </lineage>
</organism>
<dbReference type="PANTHER" id="PTHR11739">
    <property type="entry name" value="CITRATE SYNTHASE"/>
    <property type="match status" value="1"/>
</dbReference>
<dbReference type="NCBIfam" id="TIGR01800">
    <property type="entry name" value="cit_synth_II"/>
    <property type="match status" value="1"/>
</dbReference>
<dbReference type="NCBIfam" id="NF010637">
    <property type="entry name" value="PRK14034.1"/>
    <property type="match status" value="1"/>
</dbReference>
<evidence type="ECO:0000313" key="7">
    <source>
        <dbReference type="EMBL" id="MDY0405355.1"/>
    </source>
</evidence>
<dbReference type="Proteomes" id="UP001228376">
    <property type="component" value="Unassembled WGS sequence"/>
</dbReference>
<dbReference type="EMBL" id="JAROCA020000001">
    <property type="protein sequence ID" value="MDY0405355.1"/>
    <property type="molecule type" value="Genomic_DNA"/>
</dbReference>
<comment type="similarity">
    <text evidence="2 6">Belongs to the citrate synthase family.</text>
</comment>
<protein>
    <recommendedName>
        <fullName evidence="6">Citrate synthase</fullName>
    </recommendedName>
</protein>
<dbReference type="InterPro" id="IPR011278">
    <property type="entry name" value="2-MeCitrate/Citrate_synth_II"/>
</dbReference>
<evidence type="ECO:0000256" key="4">
    <source>
        <dbReference type="ARBA" id="ARBA00022679"/>
    </source>
</evidence>
<dbReference type="Gene3D" id="1.10.580.10">
    <property type="entry name" value="Citrate Synthase, domain 1"/>
    <property type="match status" value="1"/>
</dbReference>
<dbReference type="GO" id="GO:0036440">
    <property type="term" value="F:citrate synthase activity"/>
    <property type="evidence" value="ECO:0007669"/>
    <property type="project" value="UniProtKB-EC"/>
</dbReference>
<dbReference type="PIRSF" id="PIRSF001369">
    <property type="entry name" value="Citrate_synth"/>
    <property type="match status" value="1"/>
</dbReference>
<sequence length="372" mass="41514">MSSTKGLEGVVATQSAISSIIDDQLTYVGYTIDDLAENSSFEEVVYLLWNQKLPTETELKAFKKQLQDAMDLPEGVITHLHSYDLSTVHPMAALRSAVSILGLYDSEADDMSDEANKRKAVRLQARMAAIVAAFSRIRSGKDLVKPKSDLGFAANLLYMMNGEEPKDIEVEAINKALVLHADHELNASTFTARVCVATLSDMYSGVTAAIGALKGPLHGGANERVMKMLTEIGEEENAIPYIKDKLAKKEKIMGMGHRVYRNGDPRAKFLKKMSKELTELTHQPKWYNMSIKIEDYIKQEKGLPANVDFYSASVYHSLGIDHDLFTPIFAVSRVSGWIAHILEQYANNRLIRPRAEYVGPQTREYVPIEKRG</sequence>
<dbReference type="InterPro" id="IPR016143">
    <property type="entry name" value="Citrate_synth-like_sm_a-sub"/>
</dbReference>
<accession>A0ABU5CIL8</accession>
<comment type="caution">
    <text evidence="7">The sequence shown here is derived from an EMBL/GenBank/DDBJ whole genome shotgun (WGS) entry which is preliminary data.</text>
</comment>
<reference evidence="7 8" key="1">
    <citation type="submission" date="2023-10" db="EMBL/GenBank/DDBJ databases">
        <title>179-bfca-hs.</title>
        <authorList>
            <person name="Miliotis G."/>
            <person name="Sengupta P."/>
            <person name="Hameed A."/>
            <person name="Chuvochina M."/>
            <person name="Mcdonagh F."/>
            <person name="Simpson A.C."/>
            <person name="Singh N.K."/>
            <person name="Rekha P.D."/>
            <person name="Raman K."/>
            <person name="Hugenholtz P."/>
            <person name="Venkateswaran K."/>
        </authorList>
    </citation>
    <scope>NUCLEOTIDE SEQUENCE [LARGE SCALE GENOMIC DNA]</scope>
    <source>
        <strain evidence="7 8">179-BFC-A-HS</strain>
    </source>
</reference>
<dbReference type="PRINTS" id="PR00143">
    <property type="entry name" value="CITRTSNTHASE"/>
</dbReference>
<dbReference type="SUPFAM" id="SSF48256">
    <property type="entry name" value="Citrate synthase"/>
    <property type="match status" value="1"/>
</dbReference>
<keyword evidence="3" id="KW-0816">Tricarboxylic acid cycle</keyword>
<dbReference type="NCBIfam" id="NF010638">
    <property type="entry name" value="PRK14035.1"/>
    <property type="match status" value="1"/>
</dbReference>
<evidence type="ECO:0000256" key="2">
    <source>
        <dbReference type="ARBA" id="ARBA00010566"/>
    </source>
</evidence>
<dbReference type="InterPro" id="IPR036969">
    <property type="entry name" value="Citrate_synthase_sf"/>
</dbReference>
<evidence type="ECO:0000256" key="1">
    <source>
        <dbReference type="ARBA" id="ARBA00005163"/>
    </source>
</evidence>
<dbReference type="InterPro" id="IPR024176">
    <property type="entry name" value="Citrate_synthase_bac-typ"/>
</dbReference>
<keyword evidence="8" id="KW-1185">Reference proteome</keyword>
<keyword evidence="7" id="KW-0012">Acyltransferase</keyword>
<evidence type="ECO:0000256" key="5">
    <source>
        <dbReference type="ARBA" id="ARBA00049288"/>
    </source>
</evidence>
<dbReference type="Gene3D" id="1.10.230.10">
    <property type="entry name" value="Cytochrome P450-Terp, domain 2"/>
    <property type="match status" value="1"/>
</dbReference>
<evidence type="ECO:0000256" key="3">
    <source>
        <dbReference type="ARBA" id="ARBA00022532"/>
    </source>
</evidence>
<evidence type="ECO:0000313" key="8">
    <source>
        <dbReference type="Proteomes" id="UP001228376"/>
    </source>
</evidence>
<dbReference type="InterPro" id="IPR016142">
    <property type="entry name" value="Citrate_synth-like_lrg_a-sub"/>
</dbReference>
<dbReference type="RefSeq" id="WP_306065275.1">
    <property type="nucleotide sequence ID" value="NZ_JAROCA020000001.1"/>
</dbReference>
<dbReference type="Pfam" id="PF00285">
    <property type="entry name" value="Citrate_synt"/>
    <property type="match status" value="1"/>
</dbReference>
<dbReference type="CDD" id="cd06110">
    <property type="entry name" value="BSuCS-II_like"/>
    <property type="match status" value="1"/>
</dbReference>
<gene>
    <name evidence="7" type="primary">citZ</name>
    <name evidence="7" type="ORF">P5G51_008045</name>
</gene>
<comment type="catalytic activity">
    <reaction evidence="5">
        <text>oxaloacetate + acetyl-CoA + H2O = citrate + CoA + H(+)</text>
        <dbReference type="Rhea" id="RHEA:16845"/>
        <dbReference type="ChEBI" id="CHEBI:15377"/>
        <dbReference type="ChEBI" id="CHEBI:15378"/>
        <dbReference type="ChEBI" id="CHEBI:16452"/>
        <dbReference type="ChEBI" id="CHEBI:16947"/>
        <dbReference type="ChEBI" id="CHEBI:57287"/>
        <dbReference type="ChEBI" id="CHEBI:57288"/>
        <dbReference type="EC" id="2.3.3.16"/>
    </reaction>
</comment>
<evidence type="ECO:0000256" key="6">
    <source>
        <dbReference type="PIRNR" id="PIRNR001369"/>
    </source>
</evidence>
<proteinExistence type="inferred from homology"/>